<dbReference type="Proteomes" id="UP000008810">
    <property type="component" value="Chromosome 2"/>
</dbReference>
<dbReference type="EMBL" id="CM000881">
    <property type="protein sequence ID" value="PNT71357.1"/>
    <property type="molecule type" value="Genomic_DNA"/>
</dbReference>
<evidence type="ECO:0000313" key="3">
    <source>
        <dbReference type="Proteomes" id="UP000008810"/>
    </source>
</evidence>
<dbReference type="AlphaFoldDB" id="A0A2K2DAP6"/>
<dbReference type="Gramene" id="PNT71357">
    <property type="protein sequence ID" value="PNT71357"/>
    <property type="gene ID" value="BRADI_2g26563v3"/>
</dbReference>
<reference evidence="2" key="3">
    <citation type="submission" date="2018-08" db="UniProtKB">
        <authorList>
            <consortium name="EnsemblPlants"/>
        </authorList>
    </citation>
    <scope>IDENTIFICATION</scope>
    <source>
        <strain evidence="2">cv. Bd21</strain>
    </source>
</reference>
<keyword evidence="3" id="KW-1185">Reference proteome</keyword>
<dbReference type="EnsemblPlants" id="PNT71357">
    <property type="protein sequence ID" value="PNT71357"/>
    <property type="gene ID" value="BRADI_2g26563v3"/>
</dbReference>
<protein>
    <submittedName>
        <fullName evidence="1 2">Uncharacterized protein</fullName>
    </submittedName>
</protein>
<organism evidence="1">
    <name type="scientific">Brachypodium distachyon</name>
    <name type="common">Purple false brome</name>
    <name type="synonym">Trachynia distachya</name>
    <dbReference type="NCBI Taxonomy" id="15368"/>
    <lineage>
        <taxon>Eukaryota</taxon>
        <taxon>Viridiplantae</taxon>
        <taxon>Streptophyta</taxon>
        <taxon>Embryophyta</taxon>
        <taxon>Tracheophyta</taxon>
        <taxon>Spermatophyta</taxon>
        <taxon>Magnoliopsida</taxon>
        <taxon>Liliopsida</taxon>
        <taxon>Poales</taxon>
        <taxon>Poaceae</taxon>
        <taxon>BOP clade</taxon>
        <taxon>Pooideae</taxon>
        <taxon>Stipodae</taxon>
        <taxon>Brachypodieae</taxon>
        <taxon>Brachypodium</taxon>
    </lineage>
</organism>
<proteinExistence type="predicted"/>
<gene>
    <name evidence="1" type="ORF">BRADI_2g26563v3</name>
</gene>
<evidence type="ECO:0000313" key="1">
    <source>
        <dbReference type="EMBL" id="PNT71357.1"/>
    </source>
</evidence>
<reference evidence="1" key="2">
    <citation type="submission" date="2017-06" db="EMBL/GenBank/DDBJ databases">
        <title>WGS assembly of Brachypodium distachyon.</title>
        <authorList>
            <consortium name="The International Brachypodium Initiative"/>
            <person name="Lucas S."/>
            <person name="Harmon-Smith M."/>
            <person name="Lail K."/>
            <person name="Tice H."/>
            <person name="Grimwood J."/>
            <person name="Bruce D."/>
            <person name="Barry K."/>
            <person name="Shu S."/>
            <person name="Lindquist E."/>
            <person name="Wang M."/>
            <person name="Pitluck S."/>
            <person name="Vogel J.P."/>
            <person name="Garvin D.F."/>
            <person name="Mockler T.C."/>
            <person name="Schmutz J."/>
            <person name="Rokhsar D."/>
            <person name="Bevan M.W."/>
        </authorList>
    </citation>
    <scope>NUCLEOTIDE SEQUENCE</scope>
    <source>
        <strain evidence="1">Bd21</strain>
    </source>
</reference>
<name>A0A2K2DAP6_BRADI</name>
<sequence>MEIKQAGGMPLSLELSSVILRSSFDVVLIAVAGRAPCSGARSVRDIIFINNQHMSVHAVGAVVGDVDILHALGRTFFINKWHHQGMVAMPMWCPLRHRNTRRQAGVFSRCLKHNNTHKLNLQGQHARTTHVVKHALFFHHGAMKVHAGGMSLSPELSNLMIAVRAVRHILAPARAMRDAASSTTSCQHQQPSCAMTRTWTSSIPCPPQAERYLAEQGVVSIYKLADIYLNAAASGGPVVGDFCIVRVIGRCPSTRSSPPLSNDTAHGGLLCGVYQYTAIQGSLLTCPSSIRRRDAAAHGSLLLGVRRDTTIQGARLSASFIDRRLHGVCGDITIHGARLGALFNNFMSCMSPLVATFYVVSAKTPRYGALVLAHPSQHSLHQLSINTISLVAAFYVVAAETPPYTAPILAHSSSTSNQHAATHGGHLRGVR</sequence>
<reference evidence="1 2" key="1">
    <citation type="journal article" date="2010" name="Nature">
        <title>Genome sequencing and analysis of the model grass Brachypodium distachyon.</title>
        <authorList>
            <consortium name="International Brachypodium Initiative"/>
        </authorList>
    </citation>
    <scope>NUCLEOTIDE SEQUENCE [LARGE SCALE GENOMIC DNA]</scope>
    <source>
        <strain evidence="1 2">Bd21</strain>
    </source>
</reference>
<dbReference type="InParanoid" id="A0A2K2DAP6"/>
<accession>A0A2K2DAP6</accession>
<evidence type="ECO:0000313" key="2">
    <source>
        <dbReference type="EnsemblPlants" id="PNT71357"/>
    </source>
</evidence>